<comment type="caution">
    <text evidence="7">The sequence shown here is derived from an EMBL/GenBank/DDBJ whole genome shotgun (WGS) entry which is preliminary data.</text>
</comment>
<evidence type="ECO:0000256" key="5">
    <source>
        <dbReference type="SAM" id="MobiDB-lite"/>
    </source>
</evidence>
<evidence type="ECO:0000256" key="4">
    <source>
        <dbReference type="PROSITE-ProRule" id="PRU00335"/>
    </source>
</evidence>
<dbReference type="Proteomes" id="UP000297604">
    <property type="component" value="Unassembled WGS sequence"/>
</dbReference>
<dbReference type="PROSITE" id="PS50977">
    <property type="entry name" value="HTH_TETR_2"/>
    <property type="match status" value="1"/>
</dbReference>
<feature type="region of interest" description="Disordered" evidence="5">
    <location>
        <begin position="228"/>
        <end position="251"/>
    </location>
</feature>
<dbReference type="SUPFAM" id="SSF46689">
    <property type="entry name" value="Homeodomain-like"/>
    <property type="match status" value="1"/>
</dbReference>
<evidence type="ECO:0000256" key="3">
    <source>
        <dbReference type="ARBA" id="ARBA00023163"/>
    </source>
</evidence>
<gene>
    <name evidence="7" type="ORF">E3O46_08810</name>
</gene>
<keyword evidence="8" id="KW-1185">Reference proteome</keyword>
<evidence type="ECO:0000256" key="2">
    <source>
        <dbReference type="ARBA" id="ARBA00023125"/>
    </source>
</evidence>
<feature type="DNA-binding region" description="H-T-H motif" evidence="4">
    <location>
        <begin position="27"/>
        <end position="46"/>
    </location>
</feature>
<accession>A0ABY2IN81</accession>
<dbReference type="InterPro" id="IPR009057">
    <property type="entry name" value="Homeodomain-like_sf"/>
</dbReference>
<dbReference type="Gene3D" id="1.10.357.10">
    <property type="entry name" value="Tetracycline Repressor, domain 2"/>
    <property type="match status" value="1"/>
</dbReference>
<sequence length="251" mass="27433">MPPAQRRDELIAAATRVIARDGLTAATTRAIVAEAGMPLGAFHYIFDSRDDLLTSVIDTNTEEQKFLVFTSVGTDQDRSVKAVLRAGLDAYIDWLVANPHRELALAELALYASRTGTAEAARTQYDVYYRSAKESLRRVTELTGQSWTVPVEQLARYLVAIVDGMTSTWLADRDTEAARSVAGFAAASLAGHASAPDKAATEPSDDESDDIRIRIHLDIDLDLDLDCDDNNSRNNTGHNTGNNTEQDPRAH</sequence>
<dbReference type="InterPro" id="IPR050109">
    <property type="entry name" value="HTH-type_TetR-like_transc_reg"/>
</dbReference>
<dbReference type="PANTHER" id="PTHR30055:SF234">
    <property type="entry name" value="HTH-TYPE TRANSCRIPTIONAL REGULATOR BETI"/>
    <property type="match status" value="1"/>
</dbReference>
<reference evidence="7 8" key="1">
    <citation type="submission" date="2019-03" db="EMBL/GenBank/DDBJ databases">
        <title>Genomics of glacier-inhabiting Cryobacterium strains.</title>
        <authorList>
            <person name="Liu Q."/>
            <person name="Xin Y.-H."/>
        </authorList>
    </citation>
    <scope>NUCLEOTIDE SEQUENCE [LARGE SCALE GENOMIC DNA]</scope>
    <source>
        <strain evidence="7 8">MDB1-5</strain>
    </source>
</reference>
<organism evidence="7 8">
    <name type="scientific">Cryobacterium glucosi</name>
    <dbReference type="NCBI Taxonomy" id="1259175"/>
    <lineage>
        <taxon>Bacteria</taxon>
        <taxon>Bacillati</taxon>
        <taxon>Actinomycetota</taxon>
        <taxon>Actinomycetes</taxon>
        <taxon>Micrococcales</taxon>
        <taxon>Microbacteriaceae</taxon>
        <taxon>Cryobacterium</taxon>
    </lineage>
</organism>
<dbReference type="InterPro" id="IPR036271">
    <property type="entry name" value="Tet_transcr_reg_TetR-rel_C_sf"/>
</dbReference>
<evidence type="ECO:0000259" key="6">
    <source>
        <dbReference type="PROSITE" id="PS50977"/>
    </source>
</evidence>
<dbReference type="InterPro" id="IPR001647">
    <property type="entry name" value="HTH_TetR"/>
</dbReference>
<dbReference type="Pfam" id="PF00440">
    <property type="entry name" value="TetR_N"/>
    <property type="match status" value="1"/>
</dbReference>
<evidence type="ECO:0000313" key="7">
    <source>
        <dbReference type="EMBL" id="TFC20720.1"/>
    </source>
</evidence>
<evidence type="ECO:0000256" key="1">
    <source>
        <dbReference type="ARBA" id="ARBA00023015"/>
    </source>
</evidence>
<name>A0ABY2IN81_9MICO</name>
<feature type="compositionally biased region" description="Low complexity" evidence="5">
    <location>
        <begin position="232"/>
        <end position="244"/>
    </location>
</feature>
<dbReference type="SUPFAM" id="SSF48498">
    <property type="entry name" value="Tetracyclin repressor-like, C-terminal domain"/>
    <property type="match status" value="1"/>
</dbReference>
<dbReference type="EMBL" id="SOFS01000019">
    <property type="protein sequence ID" value="TFC20720.1"/>
    <property type="molecule type" value="Genomic_DNA"/>
</dbReference>
<evidence type="ECO:0000313" key="8">
    <source>
        <dbReference type="Proteomes" id="UP000297604"/>
    </source>
</evidence>
<proteinExistence type="predicted"/>
<feature type="domain" description="HTH tetR-type" evidence="6">
    <location>
        <begin position="4"/>
        <end position="64"/>
    </location>
</feature>
<keyword evidence="1" id="KW-0805">Transcription regulation</keyword>
<dbReference type="PANTHER" id="PTHR30055">
    <property type="entry name" value="HTH-TYPE TRANSCRIPTIONAL REGULATOR RUTR"/>
    <property type="match status" value="1"/>
</dbReference>
<protein>
    <submittedName>
        <fullName evidence="7">TetR family transcriptional regulator</fullName>
    </submittedName>
</protein>
<keyword evidence="2 4" id="KW-0238">DNA-binding</keyword>
<keyword evidence="3" id="KW-0804">Transcription</keyword>